<sequence length="396" mass="44168">MNKLNNKILFTSESVGKGHPDKICDQISDRILDKVLKKDKNSRVAIETMASNRLIVIGGELTTTAYVDVIKAAWEVLFGIGYTENDFTIISNVNSQSLDINQGVDKENGELGAGDQGIMFGYATNETANYMPLAISLAHEILKMITKIRESLLNSNKELNELELVLASTSKLFDMKSQVTIDYTNENPLLDTILISMQHRENTDIFLLKKAIKQLVLFPLTKKYKLNNDFKFLFNPTGKFVIGGPFGDTGLTGRKIIVDTYGGSAHHGGGAFSGKDYTKVDRSAAYAARYVAKNIVAANIASEIEIQLSYAIGVSQPVSISIIKIKDSKYSKIEIIQMINQLFDLSPSGIVEKLNLKNVEYYKTSYFGHFGKEGENFTWEKLDMVDQIKEYFEGKE</sequence>
<evidence type="ECO:0000256" key="1">
    <source>
        <dbReference type="ARBA" id="ARBA00001946"/>
    </source>
</evidence>
<dbReference type="NCBIfam" id="TIGR01034">
    <property type="entry name" value="metK"/>
    <property type="match status" value="1"/>
</dbReference>
<comment type="cofactor">
    <cofactor evidence="2">
        <name>K(+)</name>
        <dbReference type="ChEBI" id="CHEBI:29103"/>
    </cofactor>
</comment>
<keyword evidence="6" id="KW-0554">One-carbon metabolism</keyword>
<dbReference type="PROSITE" id="PS00377">
    <property type="entry name" value="ADOMET_SYNTHASE_2"/>
    <property type="match status" value="1"/>
</dbReference>
<evidence type="ECO:0000256" key="7">
    <source>
        <dbReference type="ARBA" id="ARBA00022679"/>
    </source>
</evidence>
<evidence type="ECO:0000313" key="19">
    <source>
        <dbReference type="EMBL" id="MDJ1645494.1"/>
    </source>
</evidence>
<proteinExistence type="inferred from homology"/>
<dbReference type="InterPro" id="IPR022630">
    <property type="entry name" value="S-AdoMet_synt_C"/>
</dbReference>
<reference evidence="19" key="1">
    <citation type="submission" date="2023-05" db="EMBL/GenBank/DDBJ databases">
        <title>Mycoplasma phocimorsus sp. nov., isolated from Scandinavian patients with seal finger or septic arthritis after contact with seals.</title>
        <authorList>
            <person name="Skafte-Holm A."/>
            <person name="Pedersen T.R."/>
            <person name="Froelund M."/>
            <person name="Stegger M."/>
            <person name="Qvortrup K."/>
            <person name="Michaels D.L."/>
            <person name="Brown D.R."/>
            <person name="Jensen J.S."/>
        </authorList>
    </citation>
    <scope>NUCLEOTIDE SEQUENCE</scope>
    <source>
        <strain evidence="19">M5725</strain>
    </source>
</reference>
<comment type="caution">
    <text evidence="19">The sequence shown here is derived from an EMBL/GenBank/DDBJ whole genome shotgun (WGS) entry which is preliminary data.</text>
</comment>
<feature type="domain" description="S-adenosylmethionine synthetase central" evidence="17">
    <location>
        <begin position="111"/>
        <end position="240"/>
    </location>
</feature>
<evidence type="ECO:0000259" key="18">
    <source>
        <dbReference type="Pfam" id="PF02773"/>
    </source>
</evidence>
<comment type="subunit">
    <text evidence="14">Homotetramer.</text>
</comment>
<dbReference type="GO" id="GO:0006556">
    <property type="term" value="P:S-adenosylmethionine biosynthetic process"/>
    <property type="evidence" value="ECO:0007669"/>
    <property type="project" value="UniProtKB-UniRule"/>
</dbReference>
<dbReference type="InterPro" id="IPR022636">
    <property type="entry name" value="S-AdoMet_synthetase_sfam"/>
</dbReference>
<keyword evidence="9" id="KW-0547">Nucleotide-binding</keyword>
<dbReference type="InterPro" id="IPR022631">
    <property type="entry name" value="ADOMET_SYNTHASE_CS"/>
</dbReference>
<accession>A0AAJ1UVH4</accession>
<evidence type="ECO:0000313" key="20">
    <source>
        <dbReference type="Proteomes" id="UP001224428"/>
    </source>
</evidence>
<dbReference type="PANTHER" id="PTHR11964">
    <property type="entry name" value="S-ADENOSYLMETHIONINE SYNTHETASE"/>
    <property type="match status" value="1"/>
</dbReference>
<evidence type="ECO:0000256" key="6">
    <source>
        <dbReference type="ARBA" id="ARBA00022563"/>
    </source>
</evidence>
<dbReference type="SUPFAM" id="SSF55973">
    <property type="entry name" value="S-adenosylmethionine synthetase"/>
    <property type="match status" value="3"/>
</dbReference>
<dbReference type="Gene3D" id="3.30.300.10">
    <property type="match status" value="3"/>
</dbReference>
<evidence type="ECO:0000259" key="16">
    <source>
        <dbReference type="Pfam" id="PF00438"/>
    </source>
</evidence>
<dbReference type="Pfam" id="PF02772">
    <property type="entry name" value="S-AdoMet_synt_M"/>
    <property type="match status" value="1"/>
</dbReference>
<evidence type="ECO:0000259" key="17">
    <source>
        <dbReference type="Pfam" id="PF02772"/>
    </source>
</evidence>
<dbReference type="InterPro" id="IPR022628">
    <property type="entry name" value="S-AdoMet_synt_N"/>
</dbReference>
<comment type="pathway">
    <text evidence="3">Amino-acid biosynthesis; S-adenosyl-L-methionine biosynthesis; S-adenosyl-L-methionine from L-methionine: step 1/1.</text>
</comment>
<dbReference type="GO" id="GO:0046872">
    <property type="term" value="F:metal ion binding"/>
    <property type="evidence" value="ECO:0007669"/>
    <property type="project" value="UniProtKB-KW"/>
</dbReference>
<comment type="cofactor">
    <cofactor evidence="1">
        <name>Mg(2+)</name>
        <dbReference type="ChEBI" id="CHEBI:18420"/>
    </cofactor>
</comment>
<evidence type="ECO:0000256" key="8">
    <source>
        <dbReference type="ARBA" id="ARBA00022723"/>
    </source>
</evidence>
<dbReference type="Proteomes" id="UP001224428">
    <property type="component" value="Unassembled WGS sequence"/>
</dbReference>
<dbReference type="CDD" id="cd18079">
    <property type="entry name" value="S-AdoMet_synt"/>
    <property type="match status" value="1"/>
</dbReference>
<dbReference type="PIRSF" id="PIRSF000497">
    <property type="entry name" value="MAT"/>
    <property type="match status" value="1"/>
</dbReference>
<evidence type="ECO:0000256" key="9">
    <source>
        <dbReference type="ARBA" id="ARBA00022741"/>
    </source>
</evidence>
<feature type="domain" description="S-adenosylmethionine synthetase C-terminal" evidence="18">
    <location>
        <begin position="242"/>
        <end position="381"/>
    </location>
</feature>
<keyword evidence="10" id="KW-0067">ATP-binding</keyword>
<evidence type="ECO:0000256" key="10">
    <source>
        <dbReference type="ARBA" id="ARBA00022840"/>
    </source>
</evidence>
<dbReference type="Pfam" id="PF00438">
    <property type="entry name" value="S-AdoMet_synt_N"/>
    <property type="match status" value="1"/>
</dbReference>
<keyword evidence="11 14" id="KW-0460">Magnesium</keyword>
<dbReference type="InterPro" id="IPR022629">
    <property type="entry name" value="S-AdoMet_synt_central"/>
</dbReference>
<dbReference type="RefSeq" id="WP_283827064.1">
    <property type="nucleotide sequence ID" value="NZ_JASDDP010000003.1"/>
</dbReference>
<comment type="subcellular location">
    <subcellularLocation>
        <location evidence="14">Cytoplasm</location>
    </subcellularLocation>
</comment>
<protein>
    <recommendedName>
        <fullName evidence="5 13">Methionine adenosyltransferase</fullName>
        <ecNumber evidence="5 13">2.5.1.6</ecNumber>
    </recommendedName>
</protein>
<comment type="similarity">
    <text evidence="4 15">Belongs to the AdoMet synthase family.</text>
</comment>
<gene>
    <name evidence="19" type="primary">metK</name>
    <name evidence="19" type="ORF">QLQ80_00100</name>
</gene>
<evidence type="ECO:0000256" key="13">
    <source>
        <dbReference type="NCBIfam" id="TIGR01034"/>
    </source>
</evidence>
<dbReference type="GO" id="GO:0005524">
    <property type="term" value="F:ATP binding"/>
    <property type="evidence" value="ECO:0007669"/>
    <property type="project" value="UniProtKB-KW"/>
</dbReference>
<dbReference type="GO" id="GO:0006730">
    <property type="term" value="P:one-carbon metabolic process"/>
    <property type="evidence" value="ECO:0007669"/>
    <property type="project" value="UniProtKB-KW"/>
</dbReference>
<name>A0AAJ1UVH4_9MOLU</name>
<evidence type="ECO:0000256" key="3">
    <source>
        <dbReference type="ARBA" id="ARBA00005224"/>
    </source>
</evidence>
<keyword evidence="8 14" id="KW-0479">Metal-binding</keyword>
<dbReference type="AlphaFoldDB" id="A0AAJ1UVH4"/>
<evidence type="ECO:0000256" key="15">
    <source>
        <dbReference type="RuleBase" id="RU004462"/>
    </source>
</evidence>
<dbReference type="GO" id="GO:0004478">
    <property type="term" value="F:methionine adenosyltransferase activity"/>
    <property type="evidence" value="ECO:0007669"/>
    <property type="project" value="UniProtKB-UniRule"/>
</dbReference>
<evidence type="ECO:0000256" key="12">
    <source>
        <dbReference type="ARBA" id="ARBA00022958"/>
    </source>
</evidence>
<dbReference type="PROSITE" id="PS00376">
    <property type="entry name" value="ADOMET_SYNTHASE_1"/>
    <property type="match status" value="1"/>
</dbReference>
<dbReference type="EC" id="2.5.1.6" evidence="5 13"/>
<evidence type="ECO:0000256" key="2">
    <source>
        <dbReference type="ARBA" id="ARBA00001958"/>
    </source>
</evidence>
<feature type="domain" description="S-adenosylmethionine synthetase N-terminal" evidence="16">
    <location>
        <begin position="8"/>
        <end position="89"/>
    </location>
</feature>
<evidence type="ECO:0000256" key="14">
    <source>
        <dbReference type="RuleBase" id="RU000542"/>
    </source>
</evidence>
<evidence type="ECO:0000256" key="11">
    <source>
        <dbReference type="ARBA" id="ARBA00022842"/>
    </source>
</evidence>
<keyword evidence="12 14" id="KW-0630">Potassium</keyword>
<evidence type="ECO:0000256" key="5">
    <source>
        <dbReference type="ARBA" id="ARBA00012828"/>
    </source>
</evidence>
<dbReference type="EMBL" id="JASDDP010000003">
    <property type="protein sequence ID" value="MDJ1645494.1"/>
    <property type="molecule type" value="Genomic_DNA"/>
</dbReference>
<organism evidence="19 20">
    <name type="scientific">Mycoplasma phocimorsus</name>
    <dbReference type="NCBI Taxonomy" id="3045839"/>
    <lineage>
        <taxon>Bacteria</taxon>
        <taxon>Bacillati</taxon>
        <taxon>Mycoplasmatota</taxon>
        <taxon>Mollicutes</taxon>
        <taxon>Mycoplasmataceae</taxon>
        <taxon>Mycoplasma</taxon>
    </lineage>
</organism>
<evidence type="ECO:0000256" key="4">
    <source>
        <dbReference type="ARBA" id="ARBA00009685"/>
    </source>
</evidence>
<dbReference type="GO" id="GO:0005737">
    <property type="term" value="C:cytoplasm"/>
    <property type="evidence" value="ECO:0007669"/>
    <property type="project" value="UniProtKB-SubCell"/>
</dbReference>
<dbReference type="InterPro" id="IPR002133">
    <property type="entry name" value="S-AdoMet_synthetase"/>
</dbReference>
<keyword evidence="20" id="KW-1185">Reference proteome</keyword>
<dbReference type="Pfam" id="PF02773">
    <property type="entry name" value="S-AdoMet_synt_C"/>
    <property type="match status" value="1"/>
</dbReference>
<keyword evidence="7 19" id="KW-0808">Transferase</keyword>